<proteinExistence type="predicted"/>
<organism evidence="1 2">
    <name type="scientific">Vaccinium darrowii</name>
    <dbReference type="NCBI Taxonomy" id="229202"/>
    <lineage>
        <taxon>Eukaryota</taxon>
        <taxon>Viridiplantae</taxon>
        <taxon>Streptophyta</taxon>
        <taxon>Embryophyta</taxon>
        <taxon>Tracheophyta</taxon>
        <taxon>Spermatophyta</taxon>
        <taxon>Magnoliopsida</taxon>
        <taxon>eudicotyledons</taxon>
        <taxon>Gunneridae</taxon>
        <taxon>Pentapetalae</taxon>
        <taxon>asterids</taxon>
        <taxon>Ericales</taxon>
        <taxon>Ericaceae</taxon>
        <taxon>Vaccinioideae</taxon>
        <taxon>Vaccinieae</taxon>
        <taxon>Vaccinium</taxon>
    </lineage>
</organism>
<gene>
    <name evidence="1" type="ORF">Vadar_031559</name>
</gene>
<evidence type="ECO:0000313" key="1">
    <source>
        <dbReference type="EMBL" id="KAH7867296.1"/>
    </source>
</evidence>
<comment type="caution">
    <text evidence="1">The sequence shown here is derived from an EMBL/GenBank/DDBJ whole genome shotgun (WGS) entry which is preliminary data.</text>
</comment>
<dbReference type="EMBL" id="CM037159">
    <property type="protein sequence ID" value="KAH7867296.1"/>
    <property type="molecule type" value="Genomic_DNA"/>
</dbReference>
<name>A0ACB7ZP46_9ERIC</name>
<protein>
    <submittedName>
        <fullName evidence="1">Uncharacterized protein</fullName>
    </submittedName>
</protein>
<keyword evidence="2" id="KW-1185">Reference proteome</keyword>
<sequence length="248" mass="27446">MHSGTDNTSSNNGGATASHHHLLQQPSSLTHEQESSIMVAALRNVISGDTAHEFGQLLRASADGGRPLFPIPDPDTCQFCKINGCLGCNFFAPNSVGESRKGKKQTAKRVKKNNYRGVRQRPWGKWAAEIRDPRMARRVWLGTFETAEEAARAYDKAAIEFRGPRAKLNFPFPDNTLIDRGQNSNSQQQEERENAREIESGKGKEKDLGEMEAFGEEDIEEWMMTMVGVDGDQSSDSATANPHTTSSY</sequence>
<accession>A0ACB7ZP46</accession>
<reference evidence="1 2" key="1">
    <citation type="journal article" date="2021" name="Hortic Res">
        <title>High-quality reference genome and annotation aids understanding of berry development for evergreen blueberry (Vaccinium darrowii).</title>
        <authorList>
            <person name="Yu J."/>
            <person name="Hulse-Kemp A.M."/>
            <person name="Babiker E."/>
            <person name="Staton M."/>
        </authorList>
    </citation>
    <scope>NUCLEOTIDE SEQUENCE [LARGE SCALE GENOMIC DNA]</scope>
    <source>
        <strain evidence="2">cv. NJ 8807/NJ 8810</strain>
        <tissue evidence="1">Young leaf</tissue>
    </source>
</reference>
<dbReference type="Proteomes" id="UP000828048">
    <property type="component" value="Chromosome 9"/>
</dbReference>
<evidence type="ECO:0000313" key="2">
    <source>
        <dbReference type="Proteomes" id="UP000828048"/>
    </source>
</evidence>